<gene>
    <name evidence="3" type="ORF">FIPPAONL_00112</name>
</gene>
<keyword evidence="4" id="KW-1185">Reference proteome</keyword>
<name>A0ABY3BGM7_LACGS</name>
<dbReference type="SMART" id="SM00942">
    <property type="entry name" value="PriCT_1"/>
    <property type="match status" value="1"/>
</dbReference>
<feature type="domain" description="DNA primase/polymerase bifunctional N-terminal" evidence="2">
    <location>
        <begin position="8"/>
        <end position="174"/>
    </location>
</feature>
<dbReference type="SMART" id="SM00943">
    <property type="entry name" value="Prim-Pol"/>
    <property type="match status" value="1"/>
</dbReference>
<reference evidence="3 4" key="1">
    <citation type="submission" date="2019-04" db="EMBL/GenBank/DDBJ databases">
        <title>Lactobacillus gasseri 7171 assembly.</title>
        <authorList>
            <person name="Joris B.R."/>
            <person name="Giguere D."/>
        </authorList>
    </citation>
    <scope>NUCLEOTIDE SEQUENCE [LARGE SCALE GENOMIC DNA]</scope>
    <source>
        <strain evidence="3 4">7171</strain>
    </source>
</reference>
<feature type="domain" description="Primase C-terminal 1" evidence="1">
    <location>
        <begin position="203"/>
        <end position="267"/>
    </location>
</feature>
<dbReference type="InterPro" id="IPR015330">
    <property type="entry name" value="DNA_primase/pol_bifunc_N"/>
</dbReference>
<dbReference type="Pfam" id="PF08708">
    <property type="entry name" value="PriCT_1"/>
    <property type="match status" value="1"/>
</dbReference>
<evidence type="ECO:0000313" key="3">
    <source>
        <dbReference type="EMBL" id="TQW16176.1"/>
    </source>
</evidence>
<sequence length="270" mass="29973">MNSNSDWALNYAKQGFSVVPTNPSNVKIPAIEHAGKPPLTQEEIKQLWTEEPNYGIALKMTNIFSIDVDTPQHAGTTKIDGFKSLKECIPSEWLPDTLNAFTPSGGMHFYYMKVNGLPNKSGAAIIPGVDVQASPNSISVVPPTKRQDGIYEWNLVPGSKNPVAIPPRELIDFIQEKTNQNASKPILFKTFKAKNYAGKLLDALCFQQVKGQRNSYLTSLIGKMLFCGAEEENCYTLAMFANSQFQEPLPEKEVTSIFNSILRKELANEK</sequence>
<evidence type="ECO:0008006" key="5">
    <source>
        <dbReference type="Google" id="ProtNLM"/>
    </source>
</evidence>
<evidence type="ECO:0000259" key="2">
    <source>
        <dbReference type="SMART" id="SM00943"/>
    </source>
</evidence>
<dbReference type="Pfam" id="PF09250">
    <property type="entry name" value="Prim-Pol"/>
    <property type="match status" value="1"/>
</dbReference>
<evidence type="ECO:0000313" key="4">
    <source>
        <dbReference type="Proteomes" id="UP000316012"/>
    </source>
</evidence>
<dbReference type="Proteomes" id="UP000316012">
    <property type="component" value="Unassembled WGS sequence"/>
</dbReference>
<organism evidence="3 4">
    <name type="scientific">Lactobacillus gasseri</name>
    <dbReference type="NCBI Taxonomy" id="1596"/>
    <lineage>
        <taxon>Bacteria</taxon>
        <taxon>Bacillati</taxon>
        <taxon>Bacillota</taxon>
        <taxon>Bacilli</taxon>
        <taxon>Lactobacillales</taxon>
        <taxon>Lactobacillaceae</taxon>
        <taxon>Lactobacillus</taxon>
    </lineage>
</organism>
<dbReference type="EMBL" id="SRMD01000024">
    <property type="protein sequence ID" value="TQW16176.1"/>
    <property type="molecule type" value="Genomic_DNA"/>
</dbReference>
<dbReference type="InterPro" id="IPR014820">
    <property type="entry name" value="PriCT_1"/>
</dbReference>
<protein>
    <recommendedName>
        <fullName evidence="5">DNA primase</fullName>
    </recommendedName>
</protein>
<dbReference type="Gene3D" id="3.30.720.160">
    <property type="entry name" value="Bifunctional DNA primase/polymerase, N-terminal"/>
    <property type="match status" value="1"/>
</dbReference>
<proteinExistence type="predicted"/>
<dbReference type="SUPFAM" id="SSF56747">
    <property type="entry name" value="Prim-pol domain"/>
    <property type="match status" value="1"/>
</dbReference>
<comment type="caution">
    <text evidence="3">The sequence shown here is derived from an EMBL/GenBank/DDBJ whole genome shotgun (WGS) entry which is preliminary data.</text>
</comment>
<evidence type="ECO:0000259" key="1">
    <source>
        <dbReference type="SMART" id="SM00942"/>
    </source>
</evidence>
<accession>A0ABY3BGM7</accession>
<dbReference type="CDD" id="cd04859">
    <property type="entry name" value="Prim_Pol"/>
    <property type="match status" value="1"/>
</dbReference>